<dbReference type="Gene3D" id="3.40.720.10">
    <property type="entry name" value="Alkaline Phosphatase, subunit A"/>
    <property type="match status" value="1"/>
</dbReference>
<dbReference type="CDD" id="cd16025">
    <property type="entry name" value="PAS_like"/>
    <property type="match status" value="1"/>
</dbReference>
<evidence type="ECO:0000259" key="5">
    <source>
        <dbReference type="Pfam" id="PF00884"/>
    </source>
</evidence>
<keyword evidence="7" id="KW-1185">Reference proteome</keyword>
<dbReference type="RefSeq" id="WP_250930888.1">
    <property type="nucleotide sequence ID" value="NZ_JAMQBK010000060.1"/>
</dbReference>
<dbReference type="Proteomes" id="UP001202961">
    <property type="component" value="Unassembled WGS sequence"/>
</dbReference>
<proteinExistence type="inferred from homology"/>
<dbReference type="PANTHER" id="PTHR42693:SF53">
    <property type="entry name" value="ENDO-4-O-SULFATASE"/>
    <property type="match status" value="1"/>
</dbReference>
<evidence type="ECO:0000256" key="4">
    <source>
        <dbReference type="ARBA" id="ARBA00022837"/>
    </source>
</evidence>
<gene>
    <name evidence="6" type="ORF">NB063_21610</name>
</gene>
<comment type="similarity">
    <text evidence="1">Belongs to the sulfatase family.</text>
</comment>
<keyword evidence="2" id="KW-0479">Metal-binding</keyword>
<name>A0ABT0U8R9_9BACT</name>
<reference evidence="6 7" key="1">
    <citation type="journal article" date="2022" name="Syst. Appl. Microbiol.">
        <title>Rhodopirellula aestuarii sp. nov., a novel member of the genus Rhodopirellula isolated from brackish sediments collected in the Tagus River estuary, Portugal.</title>
        <authorList>
            <person name="Vitorino I.R."/>
            <person name="Klimek D."/>
            <person name="Calusinska M."/>
            <person name="Lobo-da-Cunha A."/>
            <person name="Vasconcelos V."/>
            <person name="Lage O.M."/>
        </authorList>
    </citation>
    <scope>NUCLEOTIDE SEQUENCE [LARGE SCALE GENOMIC DNA]</scope>
    <source>
        <strain evidence="6 7">ICT_H3.1</strain>
    </source>
</reference>
<dbReference type="EMBL" id="JAMQBK010000060">
    <property type="protein sequence ID" value="MCM2373217.1"/>
    <property type="molecule type" value="Genomic_DNA"/>
</dbReference>
<dbReference type="PROSITE" id="PS00149">
    <property type="entry name" value="SULFATASE_2"/>
    <property type="match status" value="1"/>
</dbReference>
<dbReference type="InterPro" id="IPR017850">
    <property type="entry name" value="Alkaline_phosphatase_core_sf"/>
</dbReference>
<organism evidence="6 7">
    <name type="scientific">Aporhodopirellula aestuarii</name>
    <dbReference type="NCBI Taxonomy" id="2950107"/>
    <lineage>
        <taxon>Bacteria</taxon>
        <taxon>Pseudomonadati</taxon>
        <taxon>Planctomycetota</taxon>
        <taxon>Planctomycetia</taxon>
        <taxon>Pirellulales</taxon>
        <taxon>Pirellulaceae</taxon>
        <taxon>Aporhodopirellula</taxon>
    </lineage>
</organism>
<sequence length="596" mass="67290">MRPLSANLLRAKSTVRLTNACDRFLPRFKRFVLASGVVTCSLFLIAIHAQAESIQRPNIIYILSDDMGFSDIGCYGSEIETPVLDSLAENGLRFTQFYNTARCCPTRASLLTGLYPHQAGVGHMMEDRGHEGYRGQLNRHCVTIAEVLRPAGYRTYISGKWHVTPFNNKAPDADKANWPRQRGFDRFYGTIHGAGSFWDPNSLTRDNTRISPAADPEYPLESQVDGEFYYTDAITDHATRFIQEHHEQSADKPFFLYVAYTAAHWPMHARERDIAKYEGRYDAGYDAIRDSRYQRMLDLGVIQAESTVNWPIPDDWKVKNHWDWDKRNMEVYAAMIDAMDQGIGKIVQSLKSTGQFDNTLICFLQDNGGCAENFGRNGKDGPRANGPTLTPLPADHLQMDMVPKQTRDGFPVRNGHNAMAGPADTYVAYGRGWATVSNTPFREYKHWVHEGGISTPLIAHWPLGISRHGEIESTPGHLIDLMTTAVDVSGAEYPATSHGGNKIHPMEGRSLRPLFDGQPIEREAIYWEHEGNRAVRAGDYKLVAKGPKGAWELYDISRDRSEQNDLSQEKPEIVEKLAAMWQEYAEKSFVLPGMRR</sequence>
<dbReference type="InterPro" id="IPR050738">
    <property type="entry name" value="Sulfatase"/>
</dbReference>
<keyword evidence="4" id="KW-0106">Calcium</keyword>
<protein>
    <submittedName>
        <fullName evidence="6">Arylsulfatase</fullName>
    </submittedName>
</protein>
<evidence type="ECO:0000313" key="6">
    <source>
        <dbReference type="EMBL" id="MCM2373217.1"/>
    </source>
</evidence>
<evidence type="ECO:0000256" key="3">
    <source>
        <dbReference type="ARBA" id="ARBA00022801"/>
    </source>
</evidence>
<dbReference type="Pfam" id="PF00884">
    <property type="entry name" value="Sulfatase"/>
    <property type="match status" value="1"/>
</dbReference>
<evidence type="ECO:0000313" key="7">
    <source>
        <dbReference type="Proteomes" id="UP001202961"/>
    </source>
</evidence>
<dbReference type="InterPro" id="IPR024607">
    <property type="entry name" value="Sulfatase_CS"/>
</dbReference>
<dbReference type="SUPFAM" id="SSF53649">
    <property type="entry name" value="Alkaline phosphatase-like"/>
    <property type="match status" value="1"/>
</dbReference>
<evidence type="ECO:0000256" key="1">
    <source>
        <dbReference type="ARBA" id="ARBA00008779"/>
    </source>
</evidence>
<dbReference type="Gene3D" id="3.30.1120.10">
    <property type="match status" value="1"/>
</dbReference>
<dbReference type="PANTHER" id="PTHR42693">
    <property type="entry name" value="ARYLSULFATASE FAMILY MEMBER"/>
    <property type="match status" value="1"/>
</dbReference>
<comment type="caution">
    <text evidence="6">The sequence shown here is derived from an EMBL/GenBank/DDBJ whole genome shotgun (WGS) entry which is preliminary data.</text>
</comment>
<dbReference type="InterPro" id="IPR000917">
    <property type="entry name" value="Sulfatase_N"/>
</dbReference>
<feature type="domain" description="Sulfatase N-terminal" evidence="5">
    <location>
        <begin position="57"/>
        <end position="490"/>
    </location>
</feature>
<accession>A0ABT0U8R9</accession>
<keyword evidence="3" id="KW-0378">Hydrolase</keyword>
<evidence type="ECO:0000256" key="2">
    <source>
        <dbReference type="ARBA" id="ARBA00022723"/>
    </source>
</evidence>